<dbReference type="Proteomes" id="UP001174136">
    <property type="component" value="Unassembled WGS sequence"/>
</dbReference>
<dbReference type="InterPro" id="IPR012337">
    <property type="entry name" value="RNaseH-like_sf"/>
</dbReference>
<keyword evidence="2" id="KW-1185">Reference proteome</keyword>
<dbReference type="PANTHER" id="PTHR47501:SF7">
    <property type="entry name" value="TRANSPOSASE"/>
    <property type="match status" value="1"/>
</dbReference>
<evidence type="ECO:0008006" key="3">
    <source>
        <dbReference type="Google" id="ProtNLM"/>
    </source>
</evidence>
<name>A0AA47P952_MERPO</name>
<dbReference type="SUPFAM" id="SSF53098">
    <property type="entry name" value="Ribonuclease H-like"/>
    <property type="match status" value="1"/>
</dbReference>
<evidence type="ECO:0000313" key="1">
    <source>
        <dbReference type="EMBL" id="KAK0152900.1"/>
    </source>
</evidence>
<comment type="caution">
    <text evidence="1">The sequence shown here is derived from an EMBL/GenBank/DDBJ whole genome shotgun (WGS) entry which is preliminary data.</text>
</comment>
<evidence type="ECO:0000313" key="2">
    <source>
        <dbReference type="Proteomes" id="UP001174136"/>
    </source>
</evidence>
<dbReference type="EMBL" id="JAOPHQ010000880">
    <property type="protein sequence ID" value="KAK0152900.1"/>
    <property type="molecule type" value="Genomic_DNA"/>
</dbReference>
<proteinExistence type="predicted"/>
<gene>
    <name evidence="1" type="ORF">N1851_005431</name>
</gene>
<reference evidence="1" key="1">
    <citation type="journal article" date="2023" name="Front. Mar. Sci.">
        <title>A new Merluccius polli reference genome to investigate the effects of global change in West African waters.</title>
        <authorList>
            <person name="Mateo J.L."/>
            <person name="Blanco-Fernandez C."/>
            <person name="Garcia-Vazquez E."/>
            <person name="Machado-Schiaffino G."/>
        </authorList>
    </citation>
    <scope>NUCLEOTIDE SEQUENCE</scope>
    <source>
        <strain evidence="1">C29</strain>
        <tissue evidence="1">Fin</tissue>
    </source>
</reference>
<protein>
    <recommendedName>
        <fullName evidence="3">HAT C-terminal dimerisation domain-containing protein</fullName>
    </recommendedName>
</protein>
<dbReference type="PANTHER" id="PTHR47501">
    <property type="entry name" value="TRANSPOSASE-RELATED"/>
    <property type="match status" value="1"/>
</dbReference>
<accession>A0AA47P952</accession>
<dbReference type="AlphaFoldDB" id="A0AA47P952"/>
<organism evidence="1 2">
    <name type="scientific">Merluccius polli</name>
    <name type="common">Benguela hake</name>
    <name type="synonym">Merluccius cadenati</name>
    <dbReference type="NCBI Taxonomy" id="89951"/>
    <lineage>
        <taxon>Eukaryota</taxon>
        <taxon>Metazoa</taxon>
        <taxon>Chordata</taxon>
        <taxon>Craniata</taxon>
        <taxon>Vertebrata</taxon>
        <taxon>Euteleostomi</taxon>
        <taxon>Actinopterygii</taxon>
        <taxon>Neopterygii</taxon>
        <taxon>Teleostei</taxon>
        <taxon>Neoteleostei</taxon>
        <taxon>Acanthomorphata</taxon>
        <taxon>Zeiogadaria</taxon>
        <taxon>Gadariae</taxon>
        <taxon>Gadiformes</taxon>
        <taxon>Gadoidei</taxon>
        <taxon>Merlucciidae</taxon>
        <taxon>Merluccius</taxon>
    </lineage>
</organism>
<sequence>MPNCLTEQQEEYEVMERNLKAALNEVDFVSTTADIWTANNRSYMGITLHWISRSTLEHNKATLACRRIRGKHTYIIGAEIENSSYGLLNKVVATVTDNGSNFVKAFKVYQPVTESDDETEEGESTPTDDDDVTFLDLSEILTAEDESDGQLSLPPHHRCASHTINLISTNDVDRYLTSNAESKAVYRSSTAKCTALWTKSSRSTLASETVEKVSKRKLLVPTATRWNSFFDAVKRIAEIPMSELNTLCTKLGVKCFKDKEYQFLHEYCTAMNPLTAALDILQGDCPYGTLLPTLEVLMQKTLAVKDDLSRMTAGLPDAIVQAIQTRFASVLDNKDALLAAVSCPKFKLRWLRDAGRRERVKELLTAECRRTTAPAAQSPASVPTTSASQGEMDFFTFEAEPEDTYSAENEVMDYLRSAYDLQILHQFSNIKNIFLKYNTPTPSSAPVERLFSLGGLVLTPRRNRLFDKRFEKLLLMRYNHWFTRPTPLFQS</sequence>